<dbReference type="Pfam" id="PF00364">
    <property type="entry name" value="Biotin_lipoyl"/>
    <property type="match status" value="1"/>
</dbReference>
<keyword evidence="7" id="KW-1185">Reference proteome</keyword>
<dbReference type="Gene3D" id="2.40.50.100">
    <property type="match status" value="1"/>
</dbReference>
<dbReference type="InterPro" id="IPR000089">
    <property type="entry name" value="Biotin_lipoyl"/>
</dbReference>
<dbReference type="GO" id="GO:0003989">
    <property type="term" value="F:acetyl-CoA carboxylase activity"/>
    <property type="evidence" value="ECO:0007669"/>
    <property type="project" value="UniProtKB-EC"/>
</dbReference>
<dbReference type="PROSITE" id="PS50968">
    <property type="entry name" value="BIOTINYL_LIPOYL"/>
    <property type="match status" value="1"/>
</dbReference>
<dbReference type="PANTHER" id="PTHR45266:SF3">
    <property type="entry name" value="OXALOACETATE DECARBOXYLASE ALPHA CHAIN"/>
    <property type="match status" value="1"/>
</dbReference>
<dbReference type="SUPFAM" id="SSF51230">
    <property type="entry name" value="Single hybrid motif"/>
    <property type="match status" value="1"/>
</dbReference>
<evidence type="ECO:0000256" key="4">
    <source>
        <dbReference type="RuleBase" id="RU364072"/>
    </source>
</evidence>
<keyword evidence="6" id="KW-0436">Ligase</keyword>
<evidence type="ECO:0000259" key="5">
    <source>
        <dbReference type="PROSITE" id="PS50968"/>
    </source>
</evidence>
<dbReference type="InterPro" id="IPR050709">
    <property type="entry name" value="Biotin_Carboxyl_Carrier/Decarb"/>
</dbReference>
<proteinExistence type="predicted"/>
<reference evidence="6 7" key="1">
    <citation type="submission" date="2024-05" db="EMBL/GenBank/DDBJ databases">
        <authorList>
            <person name="Kim H.-Y."/>
            <person name="Kim E."/>
            <person name="Cai Y."/>
            <person name="Yang S.-M."/>
            <person name="Lee W."/>
        </authorList>
    </citation>
    <scope>NUCLEOTIDE SEQUENCE [LARGE SCALE GENOMIC DNA]</scope>
    <source>
        <strain evidence="6 7">FBL11</strain>
    </source>
</reference>
<gene>
    <name evidence="6" type="primary">accB</name>
    <name evidence="6" type="ORF">AAIR29_05255</name>
</gene>
<name>A0ABU9X6K9_9GAMM</name>
<evidence type="ECO:0000256" key="2">
    <source>
        <dbReference type="ARBA" id="ARBA00017562"/>
    </source>
</evidence>
<comment type="caution">
    <text evidence="6">The sequence shown here is derived from an EMBL/GenBank/DDBJ whole genome shotgun (WGS) entry which is preliminary data.</text>
</comment>
<evidence type="ECO:0000313" key="7">
    <source>
        <dbReference type="Proteomes" id="UP001461960"/>
    </source>
</evidence>
<protein>
    <recommendedName>
        <fullName evidence="2 4">Biotin carboxyl carrier protein of acetyl-CoA carboxylase</fullName>
    </recommendedName>
</protein>
<dbReference type="NCBIfam" id="TIGR00531">
    <property type="entry name" value="BCCP"/>
    <property type="match status" value="1"/>
</dbReference>
<evidence type="ECO:0000313" key="6">
    <source>
        <dbReference type="EMBL" id="MEN2751039.1"/>
    </source>
</evidence>
<dbReference type="EMBL" id="JBDGHN010000002">
    <property type="protein sequence ID" value="MEN2751039.1"/>
    <property type="molecule type" value="Genomic_DNA"/>
</dbReference>
<keyword evidence="4" id="KW-0444">Lipid biosynthesis</keyword>
<dbReference type="PRINTS" id="PR01071">
    <property type="entry name" value="ACOABIOTINCC"/>
</dbReference>
<dbReference type="Proteomes" id="UP001461960">
    <property type="component" value="Unassembled WGS sequence"/>
</dbReference>
<dbReference type="InterPro" id="IPR001249">
    <property type="entry name" value="AcCoA_biotinCC"/>
</dbReference>
<dbReference type="RefSeq" id="WP_299220400.1">
    <property type="nucleotide sequence ID" value="NZ_JBDGHN010000002.1"/>
</dbReference>
<feature type="domain" description="Lipoyl-binding" evidence="5">
    <location>
        <begin position="66"/>
        <end position="142"/>
    </location>
</feature>
<keyword evidence="4" id="KW-0275">Fatty acid biosynthesis</keyword>
<dbReference type="CDD" id="cd06850">
    <property type="entry name" value="biotinyl_domain"/>
    <property type="match status" value="1"/>
</dbReference>
<organism evidence="6 7">
    <name type="scientific">Psychrobacter saeujeotis</name>
    <dbReference type="NCBI Taxonomy" id="3143436"/>
    <lineage>
        <taxon>Bacteria</taxon>
        <taxon>Pseudomonadati</taxon>
        <taxon>Pseudomonadota</taxon>
        <taxon>Gammaproteobacteria</taxon>
        <taxon>Moraxellales</taxon>
        <taxon>Moraxellaceae</taxon>
        <taxon>Psychrobacter</taxon>
    </lineage>
</organism>
<sequence length="143" mass="15197">MDIEKIRTLIALMEENELVNLEVSSDDEHISLTRHYDAPAPTMMAAPAMGAAPIAATEAKASVKAGSVETSPMVGVFYAAPSPNDPPFVKVGQTVQAGDTLGIIEAMKIMNPLEATQSGVIDEILVDNSEVVQFGQPVIRYKA</sequence>
<keyword evidence="3 4" id="KW-0092">Biotin</keyword>
<dbReference type="InterPro" id="IPR011053">
    <property type="entry name" value="Single_hybrid_motif"/>
</dbReference>
<keyword evidence="4" id="KW-0276">Fatty acid metabolism</keyword>
<dbReference type="PANTHER" id="PTHR45266">
    <property type="entry name" value="OXALOACETATE DECARBOXYLASE ALPHA CHAIN"/>
    <property type="match status" value="1"/>
</dbReference>
<comment type="pathway">
    <text evidence="4">Lipid metabolism; fatty acid biosynthesis.</text>
</comment>
<evidence type="ECO:0000256" key="1">
    <source>
        <dbReference type="ARBA" id="ARBA00003761"/>
    </source>
</evidence>
<evidence type="ECO:0000256" key="3">
    <source>
        <dbReference type="ARBA" id="ARBA00023267"/>
    </source>
</evidence>
<keyword evidence="4" id="KW-0443">Lipid metabolism</keyword>
<comment type="function">
    <text evidence="1 4">This protein is a component of the acetyl coenzyme A carboxylase complex; first, biotin carboxylase catalyzes the carboxylation of the carrier protein and then the transcarboxylase transfers the carboxyl group to form malonyl-CoA.</text>
</comment>
<accession>A0ABU9X6K9</accession>